<dbReference type="AlphaFoldDB" id="A0A1P8WIH2"/>
<dbReference type="KEGG" id="fmr:Fuma_03470"/>
<keyword evidence="2" id="KW-1185">Reference proteome</keyword>
<dbReference type="EMBL" id="CP017641">
    <property type="protein sequence ID" value="APZ93852.1"/>
    <property type="molecule type" value="Genomic_DNA"/>
</dbReference>
<dbReference type="STRING" id="1891926.Fuma_03470"/>
<evidence type="ECO:0000313" key="1">
    <source>
        <dbReference type="EMBL" id="APZ93852.1"/>
    </source>
</evidence>
<accession>A0A1P8WIH2</accession>
<gene>
    <name evidence="1" type="ORF">Fuma_03470</name>
</gene>
<dbReference type="Pfam" id="PF13665">
    <property type="entry name" value="Tox-PAAR-like"/>
    <property type="match status" value="1"/>
</dbReference>
<name>A0A1P8WIH2_9PLAN</name>
<proteinExistence type="predicted"/>
<organism evidence="1 2">
    <name type="scientific">Fuerstiella marisgermanici</name>
    <dbReference type="NCBI Taxonomy" id="1891926"/>
    <lineage>
        <taxon>Bacteria</taxon>
        <taxon>Pseudomonadati</taxon>
        <taxon>Planctomycetota</taxon>
        <taxon>Planctomycetia</taxon>
        <taxon>Planctomycetales</taxon>
        <taxon>Planctomycetaceae</taxon>
        <taxon>Fuerstiella</taxon>
    </lineage>
</organism>
<reference evidence="1 2" key="1">
    <citation type="journal article" date="2016" name="Front. Microbiol.">
        <title>Fuerstia marisgermanicae gen. nov., sp. nov., an Unusual Member of the Phylum Planctomycetes from the German Wadden Sea.</title>
        <authorList>
            <person name="Kohn T."/>
            <person name="Heuer A."/>
            <person name="Jogler M."/>
            <person name="Vollmers J."/>
            <person name="Boedeker C."/>
            <person name="Bunk B."/>
            <person name="Rast P."/>
            <person name="Borchert D."/>
            <person name="Glockner I."/>
            <person name="Freese H.M."/>
            <person name="Klenk H.P."/>
            <person name="Overmann J."/>
            <person name="Kaster A.K."/>
            <person name="Rohde M."/>
            <person name="Wiegand S."/>
            <person name="Jogler C."/>
        </authorList>
    </citation>
    <scope>NUCLEOTIDE SEQUENCE [LARGE SCALE GENOMIC DNA]</scope>
    <source>
        <strain evidence="1 2">NH11</strain>
    </source>
</reference>
<dbReference type="Proteomes" id="UP000187735">
    <property type="component" value="Chromosome"/>
</dbReference>
<evidence type="ECO:0000313" key="2">
    <source>
        <dbReference type="Proteomes" id="UP000187735"/>
    </source>
</evidence>
<sequence>MAVNTAVNVMFSQRPVIHKMSEIPLSSGDEAGTGGGVKSGVFIQKATFTMGASKVTIEGQQVVYQSANVAHNGASFNIPGVQTAPSQSNVMVTP</sequence>
<protein>
    <submittedName>
        <fullName evidence="1">Uncharacterized protein</fullName>
    </submittedName>
</protein>